<dbReference type="SUPFAM" id="SSF53254">
    <property type="entry name" value="Phosphoglycerate mutase-like"/>
    <property type="match status" value="1"/>
</dbReference>
<evidence type="ECO:0000313" key="1">
    <source>
        <dbReference type="EMBL" id="EMR13098.1"/>
    </source>
</evidence>
<dbReference type="Gene3D" id="3.40.50.1240">
    <property type="entry name" value="Phosphoglycerate mutase-like"/>
    <property type="match status" value="1"/>
</dbReference>
<dbReference type="STRING" id="1286106.MPL1_07249"/>
<dbReference type="Proteomes" id="UP000012019">
    <property type="component" value="Unassembled WGS sequence"/>
</dbReference>
<keyword evidence="2" id="KW-1185">Reference proteome</keyword>
<name>M7NWE8_9GAMM</name>
<dbReference type="Pfam" id="PF00300">
    <property type="entry name" value="His_Phos_1"/>
    <property type="match status" value="1"/>
</dbReference>
<dbReference type="OrthoDB" id="8685508at2"/>
<sequence>MIDKSAVKLAFKYRFQSMALSHNKRSSLREQSGWRVFGTTALMSVCLLLLALNVRAEQTSHLQVLLSQPDHVLVLRHALAPGVGDPQGFSLDDCASQRNLSEQGRLQAIALGDSLRTMGVSSAQVYSSLWCRSWQTAELLDLGPVEHLSALDSFFHARYRDQQQARMDAWLEHLQQTPSDKLRVYVTHQVNITALTDAFPGSGKGFLLRIKPGEKPQIVSVFPPD</sequence>
<proteinExistence type="predicted"/>
<dbReference type="EMBL" id="APHR01000035">
    <property type="protein sequence ID" value="EMR13098.1"/>
    <property type="molecule type" value="Genomic_DNA"/>
</dbReference>
<comment type="caution">
    <text evidence="1">The sequence shown here is derived from an EMBL/GenBank/DDBJ whole genome shotgun (WGS) entry which is preliminary data.</text>
</comment>
<reference evidence="1 2" key="1">
    <citation type="journal article" date="2013" name="Genome Announc.">
        <title>Draft Genome Sequence of Methylophaga lonarensis MPLT, a Haloalkaliphilic (Non-Methane-Utilizing) Methylotroph.</title>
        <authorList>
            <person name="Shetty S.A."/>
            <person name="Marathe N.P."/>
            <person name="Munot H."/>
            <person name="Antony C.P."/>
            <person name="Dhotre D.P."/>
            <person name="Murrell J.C."/>
            <person name="Shouche Y.S."/>
        </authorList>
    </citation>
    <scope>NUCLEOTIDE SEQUENCE [LARGE SCALE GENOMIC DNA]</scope>
    <source>
        <strain evidence="1 2">MPL</strain>
    </source>
</reference>
<protein>
    <submittedName>
        <fullName evidence="1">Phosphoglycerate mutase-like protein</fullName>
    </submittedName>
</protein>
<organism evidence="1 2">
    <name type="scientific">Methylophaga lonarensis MPL</name>
    <dbReference type="NCBI Taxonomy" id="1286106"/>
    <lineage>
        <taxon>Bacteria</taxon>
        <taxon>Pseudomonadati</taxon>
        <taxon>Pseudomonadota</taxon>
        <taxon>Gammaproteobacteria</taxon>
        <taxon>Thiotrichales</taxon>
        <taxon>Piscirickettsiaceae</taxon>
        <taxon>Methylophaga</taxon>
    </lineage>
</organism>
<dbReference type="AlphaFoldDB" id="M7NWE8"/>
<gene>
    <name evidence="1" type="ORF">MPL1_07249</name>
</gene>
<dbReference type="eggNOG" id="COG2062">
    <property type="taxonomic scope" value="Bacteria"/>
</dbReference>
<dbReference type="InterPro" id="IPR013078">
    <property type="entry name" value="His_Pase_superF_clade-1"/>
</dbReference>
<dbReference type="RefSeq" id="WP_009726439.1">
    <property type="nucleotide sequence ID" value="NZ_APHR01000035.1"/>
</dbReference>
<dbReference type="InterPro" id="IPR029033">
    <property type="entry name" value="His_PPase_superfam"/>
</dbReference>
<dbReference type="PATRIC" id="fig|1286106.3.peg.1455"/>
<accession>M7NWE8</accession>
<evidence type="ECO:0000313" key="2">
    <source>
        <dbReference type="Proteomes" id="UP000012019"/>
    </source>
</evidence>